<dbReference type="Pfam" id="PF01594">
    <property type="entry name" value="AI-2E_transport"/>
    <property type="match status" value="1"/>
</dbReference>
<reference evidence="9 10" key="1">
    <citation type="submission" date="2015-11" db="EMBL/GenBank/DDBJ databases">
        <title>Bacillus caseinolyticus sp nov.</title>
        <authorList>
            <person name="Dastager S.G."/>
            <person name="Mawlankar R."/>
        </authorList>
    </citation>
    <scope>NUCLEOTIDE SEQUENCE [LARGE SCALE GENOMIC DNA]</scope>
    <source>
        <strain evidence="9 10">SGD-V-76</strain>
    </source>
</reference>
<dbReference type="GO" id="GO:0055085">
    <property type="term" value="P:transmembrane transport"/>
    <property type="evidence" value="ECO:0007669"/>
    <property type="project" value="TreeGrafter"/>
</dbReference>
<evidence type="ECO:0000256" key="6">
    <source>
        <dbReference type="ARBA" id="ARBA00022989"/>
    </source>
</evidence>
<name>A0A0V8JKI8_9BACI</name>
<keyword evidence="4" id="KW-1003">Cell membrane</keyword>
<evidence type="ECO:0000256" key="4">
    <source>
        <dbReference type="ARBA" id="ARBA00022475"/>
    </source>
</evidence>
<sequence length="360" mass="39938">MKMPRFFKSGLGILLLLLILFMLSKVQYILQPIGVMITTILAPILIAGVLYYLLSPIVRLIMRAKVPKTLAILFVFLSFIGFLTGGIVFLYPIIQEQLLSLANYLPTLAKDVMNLIKDLQHSPFTARFAEEATKFDLEQRLTDILGNVGDMATTIGTSTLKIFDVLTSTIIVIITVPFVLFYMLKDGENLPKRIVRLTPKRYRHDIDGILSKINTGLSAFIQGQIIVSMFVGVCVYIWYLLIGLDNALVLALIALFTNLIPFIGPFIGTLPGVIMGLIQDPYMALYVILGVLIIQQIESNLISPQVMGRKLDVHPVTVILLLLIAGSVAGFLGLLLALPTYTVLKVIVSHIYGRLMEDDE</sequence>
<accession>A0A0V8JKI8</accession>
<keyword evidence="6 8" id="KW-1133">Transmembrane helix</keyword>
<evidence type="ECO:0008006" key="11">
    <source>
        <dbReference type="Google" id="ProtNLM"/>
    </source>
</evidence>
<protein>
    <recommendedName>
        <fullName evidence="11">AI-2E family transporter</fullName>
    </recommendedName>
</protein>
<dbReference type="InterPro" id="IPR002549">
    <property type="entry name" value="AI-2E-like"/>
</dbReference>
<feature type="transmembrane region" description="Helical" evidence="8">
    <location>
        <begin position="318"/>
        <end position="344"/>
    </location>
</feature>
<keyword evidence="10" id="KW-1185">Reference proteome</keyword>
<keyword evidence="7 8" id="KW-0472">Membrane</keyword>
<feature type="transmembrane region" description="Helical" evidence="8">
    <location>
        <begin position="165"/>
        <end position="184"/>
    </location>
</feature>
<comment type="caution">
    <text evidence="9">The sequence shown here is derived from an EMBL/GenBank/DDBJ whole genome shotgun (WGS) entry which is preliminary data.</text>
</comment>
<organism evidence="9 10">
    <name type="scientific">Priestia veravalensis</name>
    <dbReference type="NCBI Taxonomy" id="1414648"/>
    <lineage>
        <taxon>Bacteria</taxon>
        <taxon>Bacillati</taxon>
        <taxon>Bacillota</taxon>
        <taxon>Bacilli</taxon>
        <taxon>Bacillales</taxon>
        <taxon>Bacillaceae</taxon>
        <taxon>Priestia</taxon>
    </lineage>
</organism>
<feature type="transmembrane region" description="Helical" evidence="8">
    <location>
        <begin position="70"/>
        <end position="94"/>
    </location>
</feature>
<feature type="transmembrane region" description="Helical" evidence="8">
    <location>
        <begin position="282"/>
        <end position="298"/>
    </location>
</feature>
<dbReference type="AlphaFoldDB" id="A0A0V8JKI8"/>
<evidence type="ECO:0000256" key="7">
    <source>
        <dbReference type="ARBA" id="ARBA00023136"/>
    </source>
</evidence>
<dbReference type="EMBL" id="LNQP01000042">
    <property type="protein sequence ID" value="KSU87521.1"/>
    <property type="molecule type" value="Genomic_DNA"/>
</dbReference>
<dbReference type="PANTHER" id="PTHR21716:SF53">
    <property type="entry name" value="PERMEASE PERM-RELATED"/>
    <property type="match status" value="1"/>
</dbReference>
<evidence type="ECO:0000256" key="1">
    <source>
        <dbReference type="ARBA" id="ARBA00004651"/>
    </source>
</evidence>
<comment type="similarity">
    <text evidence="2">Belongs to the autoinducer-2 exporter (AI-2E) (TC 2.A.86) family.</text>
</comment>
<evidence type="ECO:0000256" key="8">
    <source>
        <dbReference type="SAM" id="Phobius"/>
    </source>
</evidence>
<keyword evidence="5 8" id="KW-0812">Transmembrane</keyword>
<evidence type="ECO:0000256" key="5">
    <source>
        <dbReference type="ARBA" id="ARBA00022692"/>
    </source>
</evidence>
<evidence type="ECO:0000256" key="2">
    <source>
        <dbReference type="ARBA" id="ARBA00009773"/>
    </source>
</evidence>
<proteinExistence type="inferred from homology"/>
<gene>
    <name evidence="9" type="ORF">AS180_12880</name>
</gene>
<evidence type="ECO:0000313" key="10">
    <source>
        <dbReference type="Proteomes" id="UP000053681"/>
    </source>
</evidence>
<dbReference type="GO" id="GO:0005886">
    <property type="term" value="C:plasma membrane"/>
    <property type="evidence" value="ECO:0007669"/>
    <property type="project" value="UniProtKB-SubCell"/>
</dbReference>
<feature type="transmembrane region" description="Helical" evidence="8">
    <location>
        <begin position="219"/>
        <end position="241"/>
    </location>
</feature>
<evidence type="ECO:0000256" key="3">
    <source>
        <dbReference type="ARBA" id="ARBA00022448"/>
    </source>
</evidence>
<comment type="subcellular location">
    <subcellularLocation>
        <location evidence="1">Cell membrane</location>
        <topology evidence="1">Multi-pass membrane protein</topology>
    </subcellularLocation>
</comment>
<keyword evidence="3" id="KW-0813">Transport</keyword>
<feature type="transmembrane region" description="Helical" evidence="8">
    <location>
        <begin position="247"/>
        <end position="270"/>
    </location>
</feature>
<dbReference type="Proteomes" id="UP000053681">
    <property type="component" value="Unassembled WGS sequence"/>
</dbReference>
<feature type="transmembrane region" description="Helical" evidence="8">
    <location>
        <begin position="35"/>
        <end position="58"/>
    </location>
</feature>
<evidence type="ECO:0000313" key="9">
    <source>
        <dbReference type="EMBL" id="KSU87521.1"/>
    </source>
</evidence>
<dbReference type="PANTHER" id="PTHR21716">
    <property type="entry name" value="TRANSMEMBRANE PROTEIN"/>
    <property type="match status" value="1"/>
</dbReference>